<reference evidence="5 6" key="1">
    <citation type="journal article" date="2019" name="Int. J. Syst. Evol. Microbiol.">
        <title>The Global Catalogue of Microorganisms (GCM) 10K type strain sequencing project: providing services to taxonomists for standard genome sequencing and annotation.</title>
        <authorList>
            <consortium name="The Broad Institute Genomics Platform"/>
            <consortium name="The Broad Institute Genome Sequencing Center for Infectious Disease"/>
            <person name="Wu L."/>
            <person name="Ma J."/>
        </authorList>
    </citation>
    <scope>NUCLEOTIDE SEQUENCE [LARGE SCALE GENOMIC DNA]</scope>
    <source>
        <strain evidence="5 6">CGMCC 1.16026</strain>
    </source>
</reference>
<evidence type="ECO:0000256" key="3">
    <source>
        <dbReference type="ARBA" id="ARBA00022840"/>
    </source>
</evidence>
<dbReference type="EMBL" id="JBHSKV010000018">
    <property type="protein sequence ID" value="MFC5135887.1"/>
    <property type="molecule type" value="Genomic_DNA"/>
</dbReference>
<dbReference type="AlphaFoldDB" id="A0ABD5QUU5"/>
<evidence type="ECO:0000256" key="1">
    <source>
        <dbReference type="ARBA" id="ARBA00022448"/>
    </source>
</evidence>
<keyword evidence="2" id="KW-0547">Nucleotide-binding</keyword>
<evidence type="ECO:0000256" key="4">
    <source>
        <dbReference type="SAM" id="Coils"/>
    </source>
</evidence>
<dbReference type="SUPFAM" id="SSF52540">
    <property type="entry name" value="P-loop containing nucleoside triphosphate hydrolases"/>
    <property type="match status" value="1"/>
</dbReference>
<keyword evidence="3" id="KW-0067">ATP-binding</keyword>
<dbReference type="InterPro" id="IPR054787">
    <property type="entry name" value="TrlF_ATPase"/>
</dbReference>
<feature type="coiled-coil region" evidence="4">
    <location>
        <begin position="467"/>
        <end position="560"/>
    </location>
</feature>
<sequence length="937" mass="108114">MDTSHGSRWNKWDLHVHSPSSFHENFNLERSLGAEEDHEDAVWERYLDELEDIDDISCIGITDYFSVEGYERVQEAIEQDDRLQNFDLVLPNVELRVDHFVTSRSGGHSSEAVEMHVLFSDELDPVRIRENFINQLEAKKPDGNTMPPTRENLERLGQNSEFDTYDDYDDPYIAGCNRITVDVDTIYEALDSDVFEGKYLTVLVEDNWEKISWEGRAGTLRGSLLGKADAVFISNSDTRDWLLGRTEMMSTAEFRKAFGSLKPALRGSDSHDFDDFCVPDKNRYCWIKADTTFEGLKQIKYEPGDRVYIGEYDPQRRVSIHTPNNVNIREGVINDRLTVSDTTLPLNPNLVTVIGGKGAGKTALLDLIANFYQNRHISGEDEEIDVNSFIQRIQDENPGITTELEFNGEDVDPFEKSVLDEECISHSNVEYLPQGKISEYCRDEDRMHDQVLELIQQSVRTTDSELMERFEEKRNSIRHIEKELEELTNRIHEYDPETIDERISDAKSDLNAARGKLEDKEREIEEFREEHGDELRDENSTELQNQLDTYDKELQTVEEIKSILSDQLERLGEIEDFNRDIGKLRSLSEETEIEENLEITQFSVEEARSKLRDYEQAIDDDILRITDQRERVQDQLDDLEDFDQELSQLLKEKREQQKVVEEEENNVQSIETDSQKIQELRTKRRSEFVNYVDAYHDLRNLYSLVISEFEADQSAILDEVKFDANLDVIDGLQSKLYDLLDGRSVNIAEIQPIIQIALDAIEGSEQSEHNAEAYLEAALSFKDQLLANASTAEFERRVFTGNFKLSEQILLEGTRMEDLSLGQKGTVLLKILLAQDEKPLIIDQPEENLDNRFVYRTLKDAFKEAKKKRQVIIATHNANLVVNTDAEQVVVAQYEENEISFKSGPLEDESIREEVTTVLEGGKEAFVQREEKYGLAE</sequence>
<keyword evidence="1" id="KW-0813">Transport</keyword>
<accession>A0ABD5QUU5</accession>
<evidence type="ECO:0000313" key="6">
    <source>
        <dbReference type="Proteomes" id="UP001596145"/>
    </source>
</evidence>
<evidence type="ECO:0000313" key="5">
    <source>
        <dbReference type="EMBL" id="MFC5135887.1"/>
    </source>
</evidence>
<dbReference type="Proteomes" id="UP001596145">
    <property type="component" value="Unassembled WGS sequence"/>
</dbReference>
<proteinExistence type="predicted"/>
<keyword evidence="6" id="KW-1185">Reference proteome</keyword>
<protein>
    <submittedName>
        <fullName evidence="5">TrlF family AAA-like ATPase</fullName>
    </submittedName>
</protein>
<dbReference type="PANTHER" id="PTHR43553">
    <property type="entry name" value="HEAVY METAL TRANSPORTER"/>
    <property type="match status" value="1"/>
</dbReference>
<dbReference type="RefSeq" id="WP_136516490.1">
    <property type="nucleotide sequence ID" value="NZ_JBHSKV010000018.1"/>
</dbReference>
<dbReference type="InterPro" id="IPR050095">
    <property type="entry name" value="ECF_ABC_transporter_ATP-bd"/>
</dbReference>
<feature type="coiled-coil region" evidence="4">
    <location>
        <begin position="604"/>
        <end position="680"/>
    </location>
</feature>
<dbReference type="NCBIfam" id="NF045780">
    <property type="entry name" value="TrlF_fam_ATP"/>
    <property type="match status" value="1"/>
</dbReference>
<evidence type="ECO:0000256" key="2">
    <source>
        <dbReference type="ARBA" id="ARBA00022741"/>
    </source>
</evidence>
<dbReference type="GO" id="GO:0005524">
    <property type="term" value="F:ATP binding"/>
    <property type="evidence" value="ECO:0007669"/>
    <property type="project" value="UniProtKB-KW"/>
</dbReference>
<gene>
    <name evidence="5" type="ORF">ACFPJA_14320</name>
</gene>
<name>A0ABD5QUU5_9EURY</name>
<dbReference type="Gene3D" id="3.40.50.300">
    <property type="entry name" value="P-loop containing nucleotide triphosphate hydrolases"/>
    <property type="match status" value="2"/>
</dbReference>
<dbReference type="CDD" id="cd00267">
    <property type="entry name" value="ABC_ATPase"/>
    <property type="match status" value="1"/>
</dbReference>
<dbReference type="InterPro" id="IPR027417">
    <property type="entry name" value="P-loop_NTPase"/>
</dbReference>
<keyword evidence="4" id="KW-0175">Coiled coil</keyword>
<comment type="caution">
    <text evidence="5">The sequence shown here is derived from an EMBL/GenBank/DDBJ whole genome shotgun (WGS) entry which is preliminary data.</text>
</comment>
<organism evidence="5 6">
    <name type="scientific">Halorubrum glutamatedens</name>
    <dbReference type="NCBI Taxonomy" id="2707018"/>
    <lineage>
        <taxon>Archaea</taxon>
        <taxon>Methanobacteriati</taxon>
        <taxon>Methanobacteriota</taxon>
        <taxon>Stenosarchaea group</taxon>
        <taxon>Halobacteria</taxon>
        <taxon>Halobacteriales</taxon>
        <taxon>Haloferacaceae</taxon>
        <taxon>Halorubrum</taxon>
    </lineage>
</organism>